<feature type="transmembrane region" description="Helical" evidence="8">
    <location>
        <begin position="268"/>
        <end position="288"/>
    </location>
</feature>
<feature type="transmembrane region" description="Helical" evidence="8">
    <location>
        <begin position="464"/>
        <end position="487"/>
    </location>
</feature>
<sequence length="545" mass="60830">MEEELKVMDKQRHARGDEDWNQEDGGVVAGGERISIEDHDEATSHDQDLSRKSLDDIELNSEPRPSMESLEAPHTIGNYAQLDQESSKPKLARNPYISLLFHNKRFLIIWMAGVLSGMGNYFSEIGIAYEVEERTTVGFATSAVFLCIFLPSCVATPFAGVVSDIFDRRKVLIVCNVLRAILAFVLIGGCFMENKAVLFSFYYIILALIFFLNAFYDASRGCMMPLCVDHNDLVACNALDSLTWLFCSYTGGAIGGAVRVAFGLITCYVLNGVLFLIALALSIALLWFPDLNPPKPADFPTKPLPMMKHSVKELIAGFKLLFSGKGYLLSFVVMKLLGSSVWASIEFINVKLSELPSMQLFNDEGGAKLTNTIAYCLFGVGSGLAPMLFELTFGNRIRRSVRSAFWTRFIILGSFLVFPAAFLLMSFSVHASMFIIAEFFIGSAGGVMWVYSMSSIEHLTPNHYLGRITAFDICFGYGIGQAIGVLIPSPFLYDIFGILTPQLLCLVMFVFSWLIFCLFIVWFYLAKNIHQHHTVEEHHEEVMSH</sequence>
<dbReference type="PANTHER" id="PTHR43266:SF2">
    <property type="entry name" value="MAJOR FACILITATOR SUPERFAMILY (MFS) PROFILE DOMAIN-CONTAINING PROTEIN"/>
    <property type="match status" value="1"/>
</dbReference>
<feature type="transmembrane region" description="Helical" evidence="8">
    <location>
        <begin position="171"/>
        <end position="191"/>
    </location>
</feature>
<name>D2VJQ8_NAEGR</name>
<evidence type="ECO:0000256" key="7">
    <source>
        <dbReference type="SAM" id="MobiDB-lite"/>
    </source>
</evidence>
<dbReference type="EMBL" id="GG738876">
    <property type="protein sequence ID" value="EFC43074.1"/>
    <property type="molecule type" value="Genomic_DNA"/>
</dbReference>
<comment type="subcellular location">
    <subcellularLocation>
        <location evidence="1">Cell membrane</location>
        <topology evidence="1">Multi-pass membrane protein</topology>
    </subcellularLocation>
</comment>
<keyword evidence="4 8" id="KW-0812">Transmembrane</keyword>
<dbReference type="AlphaFoldDB" id="D2VJQ8"/>
<dbReference type="Proteomes" id="UP000006671">
    <property type="component" value="Unassembled WGS sequence"/>
</dbReference>
<protein>
    <submittedName>
        <fullName evidence="9">DUF894 domain-containing protein</fullName>
    </submittedName>
</protein>
<keyword evidence="5 8" id="KW-1133">Transmembrane helix</keyword>
<dbReference type="RefSeq" id="XP_002675818.1">
    <property type="nucleotide sequence ID" value="XM_002675772.1"/>
</dbReference>
<proteinExistence type="predicted"/>
<dbReference type="PANTHER" id="PTHR43266">
    <property type="entry name" value="MACROLIDE-EFFLUX PROTEIN"/>
    <property type="match status" value="1"/>
</dbReference>
<keyword evidence="10" id="KW-1185">Reference proteome</keyword>
<feature type="transmembrane region" description="Helical" evidence="8">
    <location>
        <begin position="431"/>
        <end position="452"/>
    </location>
</feature>
<feature type="transmembrane region" description="Helical" evidence="8">
    <location>
        <begin position="106"/>
        <end position="123"/>
    </location>
</feature>
<feature type="transmembrane region" description="Helical" evidence="8">
    <location>
        <begin position="135"/>
        <end position="159"/>
    </location>
</feature>
<feature type="region of interest" description="Disordered" evidence="7">
    <location>
        <begin position="1"/>
        <end position="73"/>
    </location>
</feature>
<evidence type="ECO:0000313" key="10">
    <source>
        <dbReference type="Proteomes" id="UP000006671"/>
    </source>
</evidence>
<feature type="transmembrane region" description="Helical" evidence="8">
    <location>
        <begin position="405"/>
        <end position="425"/>
    </location>
</feature>
<feature type="transmembrane region" description="Helical" evidence="8">
    <location>
        <begin position="499"/>
        <end position="525"/>
    </location>
</feature>
<evidence type="ECO:0000256" key="6">
    <source>
        <dbReference type="ARBA" id="ARBA00023136"/>
    </source>
</evidence>
<dbReference type="KEGG" id="ngr:NAEGRDRAFT_58413"/>
<keyword evidence="3" id="KW-1003">Cell membrane</keyword>
<dbReference type="InterPro" id="IPR011701">
    <property type="entry name" value="MFS"/>
</dbReference>
<dbReference type="Pfam" id="PF07690">
    <property type="entry name" value="MFS_1"/>
    <property type="match status" value="1"/>
</dbReference>
<evidence type="ECO:0000256" key="1">
    <source>
        <dbReference type="ARBA" id="ARBA00004651"/>
    </source>
</evidence>
<evidence type="ECO:0000313" key="9">
    <source>
        <dbReference type="EMBL" id="EFC43074.1"/>
    </source>
</evidence>
<dbReference type="CDD" id="cd06173">
    <property type="entry name" value="MFS_MefA_like"/>
    <property type="match status" value="1"/>
</dbReference>
<evidence type="ECO:0000256" key="3">
    <source>
        <dbReference type="ARBA" id="ARBA00022475"/>
    </source>
</evidence>
<dbReference type="Gene3D" id="1.20.1250.20">
    <property type="entry name" value="MFS general substrate transporter like domains"/>
    <property type="match status" value="1"/>
</dbReference>
<evidence type="ECO:0000256" key="5">
    <source>
        <dbReference type="ARBA" id="ARBA00022989"/>
    </source>
</evidence>
<dbReference type="SUPFAM" id="SSF103473">
    <property type="entry name" value="MFS general substrate transporter"/>
    <property type="match status" value="1"/>
</dbReference>
<feature type="compositionally biased region" description="Basic and acidic residues" evidence="7">
    <location>
        <begin position="1"/>
        <end position="18"/>
    </location>
</feature>
<dbReference type="InterPro" id="IPR036259">
    <property type="entry name" value="MFS_trans_sf"/>
</dbReference>
<feature type="compositionally biased region" description="Basic and acidic residues" evidence="7">
    <location>
        <begin position="34"/>
        <end position="55"/>
    </location>
</feature>
<dbReference type="InParanoid" id="D2VJQ8"/>
<dbReference type="VEuPathDB" id="AmoebaDB:NAEGRDRAFT_58413"/>
<reference evidence="9 10" key="1">
    <citation type="journal article" date="2010" name="Cell">
        <title>The genome of Naegleria gruberi illuminates early eukaryotic versatility.</title>
        <authorList>
            <person name="Fritz-Laylin L.K."/>
            <person name="Prochnik S.E."/>
            <person name="Ginger M.L."/>
            <person name="Dacks J.B."/>
            <person name="Carpenter M.L."/>
            <person name="Field M.C."/>
            <person name="Kuo A."/>
            <person name="Paredez A."/>
            <person name="Chapman J."/>
            <person name="Pham J."/>
            <person name="Shu S."/>
            <person name="Neupane R."/>
            <person name="Cipriano M."/>
            <person name="Mancuso J."/>
            <person name="Tu H."/>
            <person name="Salamov A."/>
            <person name="Lindquist E."/>
            <person name="Shapiro H."/>
            <person name="Lucas S."/>
            <person name="Grigoriev I.V."/>
            <person name="Cande W.Z."/>
            <person name="Fulton C."/>
            <person name="Rokhsar D.S."/>
            <person name="Dawson S.C."/>
        </authorList>
    </citation>
    <scope>NUCLEOTIDE SEQUENCE [LARGE SCALE GENOMIC DNA]</scope>
    <source>
        <strain evidence="9 10">NEG-M</strain>
    </source>
</reference>
<feature type="transmembrane region" description="Helical" evidence="8">
    <location>
        <begin position="197"/>
        <end position="216"/>
    </location>
</feature>
<evidence type="ECO:0000256" key="8">
    <source>
        <dbReference type="SAM" id="Phobius"/>
    </source>
</evidence>
<dbReference type="GO" id="GO:0022857">
    <property type="term" value="F:transmembrane transporter activity"/>
    <property type="evidence" value="ECO:0007669"/>
    <property type="project" value="InterPro"/>
</dbReference>
<dbReference type="OrthoDB" id="46230at2759"/>
<keyword evidence="6 8" id="KW-0472">Membrane</keyword>
<dbReference type="GeneID" id="8854511"/>
<gene>
    <name evidence="9" type="ORF">NAEGRDRAFT_58413</name>
</gene>
<dbReference type="GO" id="GO:0005886">
    <property type="term" value="C:plasma membrane"/>
    <property type="evidence" value="ECO:0007669"/>
    <property type="project" value="UniProtKB-SubCell"/>
</dbReference>
<evidence type="ECO:0000256" key="2">
    <source>
        <dbReference type="ARBA" id="ARBA00022448"/>
    </source>
</evidence>
<evidence type="ECO:0000256" key="4">
    <source>
        <dbReference type="ARBA" id="ARBA00022692"/>
    </source>
</evidence>
<accession>D2VJQ8</accession>
<organism evidence="10">
    <name type="scientific">Naegleria gruberi</name>
    <name type="common">Amoeba</name>
    <dbReference type="NCBI Taxonomy" id="5762"/>
    <lineage>
        <taxon>Eukaryota</taxon>
        <taxon>Discoba</taxon>
        <taxon>Heterolobosea</taxon>
        <taxon>Tetramitia</taxon>
        <taxon>Eutetramitia</taxon>
        <taxon>Vahlkampfiidae</taxon>
        <taxon>Naegleria</taxon>
    </lineage>
</organism>
<keyword evidence="2" id="KW-0813">Transport</keyword>
<feature type="transmembrane region" description="Helical" evidence="8">
    <location>
        <begin position="372"/>
        <end position="393"/>
    </location>
</feature>